<feature type="chain" id="PRO_5020827392" evidence="1">
    <location>
        <begin position="27"/>
        <end position="121"/>
    </location>
</feature>
<keyword evidence="3" id="KW-1185">Reference proteome</keyword>
<feature type="signal peptide" evidence="1">
    <location>
        <begin position="1"/>
        <end position="26"/>
    </location>
</feature>
<dbReference type="Proteomes" id="UP000306477">
    <property type="component" value="Unassembled WGS sequence"/>
</dbReference>
<keyword evidence="1" id="KW-0732">Signal</keyword>
<evidence type="ECO:0000256" key="1">
    <source>
        <dbReference type="SAM" id="SignalP"/>
    </source>
</evidence>
<evidence type="ECO:0000313" key="2">
    <source>
        <dbReference type="EMBL" id="THE11920.1"/>
    </source>
</evidence>
<reference evidence="2 3" key="1">
    <citation type="journal article" date="2019" name="Indoor Air">
        <title>Impacts of indoor surface finishes on bacterial viability.</title>
        <authorList>
            <person name="Hu J."/>
            <person name="Maamar S.B."/>
            <person name="Glawe A.J."/>
            <person name="Gottel N."/>
            <person name="Gilbert J.A."/>
            <person name="Hartmann E.M."/>
        </authorList>
    </citation>
    <scope>NUCLEOTIDE SEQUENCE [LARGE SCALE GENOMIC DNA]</scope>
    <source>
        <strain evidence="2 3">AF060A6</strain>
    </source>
</reference>
<evidence type="ECO:0000313" key="3">
    <source>
        <dbReference type="Proteomes" id="UP000306477"/>
    </source>
</evidence>
<name>A0A4S3PQK4_9BACI</name>
<protein>
    <submittedName>
        <fullName evidence="2">Uncharacterized protein</fullName>
    </submittedName>
</protein>
<comment type="caution">
    <text evidence="2">The sequence shown here is derived from an EMBL/GenBank/DDBJ whole genome shotgun (WGS) entry which is preliminary data.</text>
</comment>
<sequence length="121" mass="13190">MKKMVKFLGVVLVLLMLVLPGNTAFAHGDDCECGVTYLQGAERNKAVANTLKLDEYKKVKADKGKEGYEFAGADQIMVVHMPYEDTLLTIVAVPFVHENGDVIFAGFTNGKFSGFQGAPME</sequence>
<dbReference type="AlphaFoldDB" id="A0A4S3PQK4"/>
<accession>A0A4S3PQK4</accession>
<gene>
    <name evidence="2" type="ORF">E1I69_12970</name>
</gene>
<proteinExistence type="predicted"/>
<dbReference type="RefSeq" id="WP_136380024.1">
    <property type="nucleotide sequence ID" value="NZ_SLUB01000022.1"/>
</dbReference>
<organism evidence="2 3">
    <name type="scientific">Bacillus timonensis</name>
    <dbReference type="NCBI Taxonomy" id="1033734"/>
    <lineage>
        <taxon>Bacteria</taxon>
        <taxon>Bacillati</taxon>
        <taxon>Bacillota</taxon>
        <taxon>Bacilli</taxon>
        <taxon>Bacillales</taxon>
        <taxon>Bacillaceae</taxon>
        <taxon>Bacillus</taxon>
    </lineage>
</organism>
<dbReference type="OrthoDB" id="2878505at2"/>
<dbReference type="EMBL" id="SLUB01000022">
    <property type="protein sequence ID" value="THE11920.1"/>
    <property type="molecule type" value="Genomic_DNA"/>
</dbReference>